<dbReference type="Proteomes" id="UP000324758">
    <property type="component" value="Unassembled WGS sequence"/>
</dbReference>
<comment type="caution">
    <text evidence="2">The sequence shown here is derived from an EMBL/GenBank/DDBJ whole genome shotgun (WGS) entry which is preliminary data.</text>
</comment>
<dbReference type="RefSeq" id="WP_148771800.1">
    <property type="nucleotide sequence ID" value="NZ_VSSS01000015.1"/>
</dbReference>
<feature type="region of interest" description="Disordered" evidence="1">
    <location>
        <begin position="156"/>
        <end position="194"/>
    </location>
</feature>
<proteinExistence type="predicted"/>
<evidence type="ECO:0000313" key="3">
    <source>
        <dbReference type="Proteomes" id="UP000324758"/>
    </source>
</evidence>
<keyword evidence="3" id="KW-1185">Reference proteome</keyword>
<evidence type="ECO:0000313" key="2">
    <source>
        <dbReference type="EMBL" id="TYL97425.1"/>
    </source>
</evidence>
<organism evidence="2 3">
    <name type="scientific">Bradyrhizobium rifense</name>
    <dbReference type="NCBI Taxonomy" id="515499"/>
    <lineage>
        <taxon>Bacteria</taxon>
        <taxon>Pseudomonadati</taxon>
        <taxon>Pseudomonadota</taxon>
        <taxon>Alphaproteobacteria</taxon>
        <taxon>Hyphomicrobiales</taxon>
        <taxon>Nitrobacteraceae</taxon>
        <taxon>Bradyrhizobium</taxon>
    </lineage>
</organism>
<evidence type="ECO:0000256" key="1">
    <source>
        <dbReference type="SAM" id="MobiDB-lite"/>
    </source>
</evidence>
<sequence length="194" mass="21279">MHALAFAGLCQQAMAQEGVYRWRTQTTDGRSFLNQADSEATDAVGRFELSCANGSGNIEVAVRMKDEQRAKFAEILKSGRYPDVALLGDGERGGSVIDALKMTDDPGWLYTFIVSADAEWLAEFEATGTLRFIVGKTIRDGDNLKVGLDAIRDFRSQCRKKPQPSPPAPQSSLPWTRPDPNAFPPVTMPPTVSR</sequence>
<dbReference type="AlphaFoldDB" id="A0A5D3KJU2"/>
<name>A0A5D3KJU2_9BRAD</name>
<accession>A0A5D3KJU2</accession>
<dbReference type="EMBL" id="VSSS01000015">
    <property type="protein sequence ID" value="TYL97425.1"/>
    <property type="molecule type" value="Genomic_DNA"/>
</dbReference>
<reference evidence="2 3" key="1">
    <citation type="submission" date="2019-08" db="EMBL/GenBank/DDBJ databases">
        <title>Bradyrhizobium hipponensis sp. nov., a rhizobium isolated from a Lupinus angustifolius root nodule in Tunisia.</title>
        <authorList>
            <person name="Off K."/>
            <person name="Rejili M."/>
            <person name="Mars M."/>
            <person name="Brachmann A."/>
            <person name="Marin M."/>
        </authorList>
    </citation>
    <scope>NUCLEOTIDE SEQUENCE [LARGE SCALE GENOMIC DNA]</scope>
    <source>
        <strain evidence="2 3">CTAW71</strain>
    </source>
</reference>
<gene>
    <name evidence="2" type="ORF">FXB40_08705</name>
</gene>
<dbReference type="OrthoDB" id="8229602at2"/>
<protein>
    <submittedName>
        <fullName evidence="2">Uncharacterized protein</fullName>
    </submittedName>
</protein>